<feature type="chain" id="PRO_5011981958" evidence="1">
    <location>
        <begin position="22"/>
        <end position="227"/>
    </location>
</feature>
<dbReference type="Proteomes" id="UP000185612">
    <property type="component" value="Unassembled WGS sequence"/>
</dbReference>
<evidence type="ECO:0000256" key="1">
    <source>
        <dbReference type="SAM" id="SignalP"/>
    </source>
</evidence>
<dbReference type="EMBL" id="MQVS01000002">
    <property type="protein sequence ID" value="OKL52401.1"/>
    <property type="molecule type" value="Genomic_DNA"/>
</dbReference>
<dbReference type="InParanoid" id="A0A1Q5PXR7"/>
<dbReference type="STRING" id="52770.BSZ40_02695"/>
<dbReference type="AlphaFoldDB" id="A0A1Q5PXR7"/>
<name>A0A1Q5PXR7_9ACTO</name>
<keyword evidence="3" id="KW-1185">Reference proteome</keyword>
<comment type="caution">
    <text evidence="2">The sequence shown here is derived from an EMBL/GenBank/DDBJ whole genome shotgun (WGS) entry which is preliminary data.</text>
</comment>
<gene>
    <name evidence="2" type="ORF">BSZ40_02695</name>
</gene>
<evidence type="ECO:0000313" key="3">
    <source>
        <dbReference type="Proteomes" id="UP000185612"/>
    </source>
</evidence>
<organism evidence="2 3">
    <name type="scientific">Buchananella hordeovulneris</name>
    <dbReference type="NCBI Taxonomy" id="52770"/>
    <lineage>
        <taxon>Bacteria</taxon>
        <taxon>Bacillati</taxon>
        <taxon>Actinomycetota</taxon>
        <taxon>Actinomycetes</taxon>
        <taxon>Actinomycetales</taxon>
        <taxon>Actinomycetaceae</taxon>
        <taxon>Buchananella</taxon>
    </lineage>
</organism>
<protein>
    <submittedName>
        <fullName evidence="2">Uncharacterized protein</fullName>
    </submittedName>
</protein>
<evidence type="ECO:0000313" key="2">
    <source>
        <dbReference type="EMBL" id="OKL52401.1"/>
    </source>
</evidence>
<proteinExistence type="predicted"/>
<reference evidence="3" key="1">
    <citation type="submission" date="2016-12" db="EMBL/GenBank/DDBJ databases">
        <authorList>
            <person name="Meng X."/>
        </authorList>
    </citation>
    <scope>NUCLEOTIDE SEQUENCE [LARGE SCALE GENOMIC DNA]</scope>
    <source>
        <strain evidence="3">DSM 20732</strain>
    </source>
</reference>
<feature type="signal peptide" evidence="1">
    <location>
        <begin position="1"/>
        <end position="21"/>
    </location>
</feature>
<keyword evidence="1" id="KW-0732">Signal</keyword>
<accession>A0A1Q5PXR7</accession>
<sequence length="227" mass="24518">MGHRGLAVVFCLVVFGGCSTASPTNFSPPQAKATIYSVQVTPPTTWDQTGDSEVSEDMGLQAGLEFFSSVGSPDVDIRRLQPEGLAQYPEAIGFTCLDIGATGWEEGVAAHFAERDWGTGFVLSDSFRRNLEGYCDFFGFPPVELVAIADMIQYLLDDSPEVQVGNVHRVTCATYMGASPTERLQLAALLAEQRQASSDAEALQSDLDDMCAQWNLDSIILGFLSSN</sequence>
<dbReference type="PROSITE" id="PS51257">
    <property type="entry name" value="PROKAR_LIPOPROTEIN"/>
    <property type="match status" value="1"/>
</dbReference>